<accession>A0A085NB04</accession>
<keyword evidence="3" id="KW-1185">Reference proteome</keyword>
<dbReference type="Proteomes" id="UP000030758">
    <property type="component" value="Unassembled WGS sequence"/>
</dbReference>
<dbReference type="EMBL" id="KL367522">
    <property type="protein sequence ID" value="KFD66650.1"/>
    <property type="molecule type" value="Genomic_DNA"/>
</dbReference>
<protein>
    <submittedName>
        <fullName evidence="2">Uncharacterized protein</fullName>
    </submittedName>
</protein>
<reference evidence="2 3" key="1">
    <citation type="journal article" date="2014" name="Nat. Genet.">
        <title>Genome and transcriptome of the porcine whipworm Trichuris suis.</title>
        <authorList>
            <person name="Jex A.R."/>
            <person name="Nejsum P."/>
            <person name="Schwarz E.M."/>
            <person name="Hu L."/>
            <person name="Young N.D."/>
            <person name="Hall R.S."/>
            <person name="Korhonen P.K."/>
            <person name="Liao S."/>
            <person name="Thamsborg S."/>
            <person name="Xia J."/>
            <person name="Xu P."/>
            <person name="Wang S."/>
            <person name="Scheerlinck J.P."/>
            <person name="Hofmann A."/>
            <person name="Sternberg P.W."/>
            <person name="Wang J."/>
            <person name="Gasser R.B."/>
        </authorList>
    </citation>
    <scope>NUCLEOTIDE SEQUENCE [LARGE SCALE GENOMIC DNA]</scope>
    <source>
        <strain evidence="2">DCEP-RM93F</strain>
        <strain evidence="1">DCEP-RM93M</strain>
    </source>
</reference>
<feature type="non-terminal residue" evidence="2">
    <location>
        <position position="1"/>
    </location>
</feature>
<evidence type="ECO:0000313" key="3">
    <source>
        <dbReference type="Proteomes" id="UP000030764"/>
    </source>
</evidence>
<gene>
    <name evidence="1" type="ORF">M513_02904</name>
    <name evidence="2" type="ORF">M514_02904</name>
</gene>
<dbReference type="AlphaFoldDB" id="A0A085NB04"/>
<proteinExistence type="predicted"/>
<organism evidence="2">
    <name type="scientific">Trichuris suis</name>
    <name type="common">pig whipworm</name>
    <dbReference type="NCBI Taxonomy" id="68888"/>
    <lineage>
        <taxon>Eukaryota</taxon>
        <taxon>Metazoa</taxon>
        <taxon>Ecdysozoa</taxon>
        <taxon>Nematoda</taxon>
        <taxon>Enoplea</taxon>
        <taxon>Dorylaimia</taxon>
        <taxon>Trichinellida</taxon>
        <taxon>Trichuridae</taxon>
        <taxon>Trichuris</taxon>
    </lineage>
</organism>
<feature type="non-terminal residue" evidence="2">
    <location>
        <position position="67"/>
    </location>
</feature>
<name>A0A085NB04_9BILA</name>
<evidence type="ECO:0000313" key="1">
    <source>
        <dbReference type="EMBL" id="KFD56126.1"/>
    </source>
</evidence>
<sequence>CSSLAARLPAKMERQWLPHWCSKIDKASVVVPIFWSIFARLTSRMRNRARLRRGPVCASKATEVGRH</sequence>
<dbReference type="EMBL" id="KL363195">
    <property type="protein sequence ID" value="KFD56126.1"/>
    <property type="molecule type" value="Genomic_DNA"/>
</dbReference>
<evidence type="ECO:0000313" key="2">
    <source>
        <dbReference type="EMBL" id="KFD66650.1"/>
    </source>
</evidence>
<dbReference type="Proteomes" id="UP000030764">
    <property type="component" value="Unassembled WGS sequence"/>
</dbReference>